<dbReference type="EMBL" id="CATQJL010000223">
    <property type="protein sequence ID" value="CAJ0599472.1"/>
    <property type="molecule type" value="Genomic_DNA"/>
</dbReference>
<evidence type="ECO:0000313" key="2">
    <source>
        <dbReference type="Proteomes" id="UP001176961"/>
    </source>
</evidence>
<keyword evidence="2" id="KW-1185">Reference proteome</keyword>
<reference evidence="1" key="1">
    <citation type="submission" date="2023-07" db="EMBL/GenBank/DDBJ databases">
        <authorList>
            <consortium name="CYATHOMIX"/>
        </authorList>
    </citation>
    <scope>NUCLEOTIDE SEQUENCE</scope>
    <source>
        <strain evidence="1">N/A</strain>
    </source>
</reference>
<accession>A0AA36GWI3</accession>
<name>A0AA36GWI3_CYLNA</name>
<dbReference type="AlphaFoldDB" id="A0AA36GWI3"/>
<comment type="caution">
    <text evidence="1">The sequence shown here is derived from an EMBL/GenBank/DDBJ whole genome shotgun (WGS) entry which is preliminary data.</text>
</comment>
<proteinExistence type="predicted"/>
<evidence type="ECO:0000313" key="1">
    <source>
        <dbReference type="EMBL" id="CAJ0599472.1"/>
    </source>
</evidence>
<organism evidence="1 2">
    <name type="scientific">Cylicocyclus nassatus</name>
    <name type="common">Nematode worm</name>
    <dbReference type="NCBI Taxonomy" id="53992"/>
    <lineage>
        <taxon>Eukaryota</taxon>
        <taxon>Metazoa</taxon>
        <taxon>Ecdysozoa</taxon>
        <taxon>Nematoda</taxon>
        <taxon>Chromadorea</taxon>
        <taxon>Rhabditida</taxon>
        <taxon>Rhabditina</taxon>
        <taxon>Rhabditomorpha</taxon>
        <taxon>Strongyloidea</taxon>
        <taxon>Strongylidae</taxon>
        <taxon>Cylicocyclus</taxon>
    </lineage>
</organism>
<sequence length="83" mass="9749">MNFLLISLLLFSILGVSLEWQSTNVVVHHVVGKKPHCRPHCTRVCKNQRVGKCRFLHTRPPRQKCTFINKPVCHKKCTQRCRR</sequence>
<dbReference type="Proteomes" id="UP001176961">
    <property type="component" value="Unassembled WGS sequence"/>
</dbReference>
<protein>
    <submittedName>
        <fullName evidence="1">Uncharacterized protein</fullName>
    </submittedName>
</protein>
<gene>
    <name evidence="1" type="ORF">CYNAS_LOCUS11455</name>
</gene>